<dbReference type="Gene3D" id="3.30.70.1320">
    <property type="entry name" value="Multidrug efflux transporter AcrB pore domain like"/>
    <property type="match status" value="1"/>
</dbReference>
<keyword evidence="1" id="KW-0812">Transmembrane</keyword>
<reference evidence="2" key="1">
    <citation type="submission" date="2015-10" db="EMBL/GenBank/DDBJ databases">
        <authorList>
            <person name="Gilbert D.G."/>
        </authorList>
    </citation>
    <scope>NUCLEOTIDE SEQUENCE</scope>
</reference>
<feature type="transmembrane region" description="Helical" evidence="1">
    <location>
        <begin position="861"/>
        <end position="881"/>
    </location>
</feature>
<dbReference type="InterPro" id="IPR027463">
    <property type="entry name" value="AcrB_DN_DC_subdom"/>
</dbReference>
<feature type="transmembrane region" description="Helical" evidence="1">
    <location>
        <begin position="914"/>
        <end position="936"/>
    </location>
</feature>
<name>A0A160TYH6_9ZZZZ</name>
<dbReference type="GO" id="GO:0005886">
    <property type="term" value="C:plasma membrane"/>
    <property type="evidence" value="ECO:0007669"/>
    <property type="project" value="TreeGrafter"/>
</dbReference>
<gene>
    <name evidence="2" type="ORF">MGWOODY_XGa1899</name>
</gene>
<dbReference type="Pfam" id="PF00873">
    <property type="entry name" value="ACR_tran"/>
    <property type="match status" value="1"/>
</dbReference>
<dbReference type="Gene3D" id="3.30.70.1430">
    <property type="entry name" value="Multidrug efflux transporter AcrB pore domain"/>
    <property type="match status" value="2"/>
</dbReference>
<feature type="transmembrane region" description="Helical" evidence="1">
    <location>
        <begin position="362"/>
        <end position="381"/>
    </location>
</feature>
<keyword evidence="1" id="KW-1133">Transmembrane helix</keyword>
<feature type="transmembrane region" description="Helical" evidence="1">
    <location>
        <begin position="336"/>
        <end position="355"/>
    </location>
</feature>
<evidence type="ECO:0000313" key="2">
    <source>
        <dbReference type="EMBL" id="CUS54909.1"/>
    </source>
</evidence>
<accession>A0A160TYH6</accession>
<dbReference type="SUPFAM" id="SSF82693">
    <property type="entry name" value="Multidrug efflux transporter AcrB pore domain, PN1, PN2, PC1 and PC2 subdomains"/>
    <property type="match status" value="2"/>
</dbReference>
<dbReference type="SUPFAM" id="SSF82714">
    <property type="entry name" value="Multidrug efflux transporter AcrB TolC docking domain, DN and DC subdomains"/>
    <property type="match status" value="2"/>
</dbReference>
<dbReference type="EMBL" id="CZRL01000106">
    <property type="protein sequence ID" value="CUS54909.1"/>
    <property type="molecule type" value="Genomic_DNA"/>
</dbReference>
<feature type="transmembrane region" description="Helical" evidence="1">
    <location>
        <begin position="432"/>
        <end position="451"/>
    </location>
</feature>
<dbReference type="SUPFAM" id="SSF82866">
    <property type="entry name" value="Multidrug efflux transporter AcrB transmembrane domain"/>
    <property type="match status" value="2"/>
</dbReference>
<dbReference type="Gene3D" id="3.30.2090.10">
    <property type="entry name" value="Multidrug efflux transporter AcrB TolC docking domain, DN and DC subdomains"/>
    <property type="match status" value="2"/>
</dbReference>
<feature type="transmembrane region" description="Helical" evidence="1">
    <location>
        <begin position="964"/>
        <end position="988"/>
    </location>
</feature>
<feature type="transmembrane region" description="Helical" evidence="1">
    <location>
        <begin position="1008"/>
        <end position="1029"/>
    </location>
</feature>
<dbReference type="PRINTS" id="PR00702">
    <property type="entry name" value="ACRIFLAVINRP"/>
</dbReference>
<protein>
    <submittedName>
        <fullName evidence="2">RND multidrug efflux transporter Acriflavin resistance protein</fullName>
    </submittedName>
</protein>
<dbReference type="PANTHER" id="PTHR32063">
    <property type="match status" value="1"/>
</dbReference>
<dbReference type="AlphaFoldDB" id="A0A160TYH6"/>
<proteinExistence type="predicted"/>
<feature type="transmembrane region" description="Helical" evidence="1">
    <location>
        <begin position="534"/>
        <end position="554"/>
    </location>
</feature>
<dbReference type="GO" id="GO:0042910">
    <property type="term" value="F:xenobiotic transmembrane transporter activity"/>
    <property type="evidence" value="ECO:0007669"/>
    <property type="project" value="TreeGrafter"/>
</dbReference>
<feature type="transmembrane region" description="Helical" evidence="1">
    <location>
        <begin position="888"/>
        <end position="908"/>
    </location>
</feature>
<dbReference type="PANTHER" id="PTHR32063:SF0">
    <property type="entry name" value="SWARMING MOTILITY PROTEIN SWRC"/>
    <property type="match status" value="1"/>
</dbReference>
<feature type="transmembrane region" description="Helical" evidence="1">
    <location>
        <begin position="463"/>
        <end position="483"/>
    </location>
</feature>
<dbReference type="Gene3D" id="3.30.70.1440">
    <property type="entry name" value="Multidrug efflux transporter AcrB pore domain"/>
    <property type="match status" value="1"/>
</dbReference>
<organism evidence="2">
    <name type="scientific">hydrothermal vent metagenome</name>
    <dbReference type="NCBI Taxonomy" id="652676"/>
    <lineage>
        <taxon>unclassified sequences</taxon>
        <taxon>metagenomes</taxon>
        <taxon>ecological metagenomes</taxon>
    </lineage>
</organism>
<dbReference type="InterPro" id="IPR001036">
    <property type="entry name" value="Acrflvin-R"/>
</dbReference>
<keyword evidence="1" id="KW-0472">Membrane</keyword>
<evidence type="ECO:0000256" key="1">
    <source>
        <dbReference type="SAM" id="Phobius"/>
    </source>
</evidence>
<dbReference type="Gene3D" id="1.20.1640.10">
    <property type="entry name" value="Multidrug efflux transporter AcrB transmembrane domain"/>
    <property type="match status" value="2"/>
</dbReference>
<feature type="transmembrane region" description="Helical" evidence="1">
    <location>
        <begin position="387"/>
        <end position="411"/>
    </location>
</feature>
<sequence length="1051" mass="114687">MTALIDHAVGRSRTVLAILVFILIAGSFAYRDIPKESQPDISIPIIYVTVSHDGISPEDAERLIIRPLEQEMRGIEGIKEMRSTGYEGGANVLLEFEAGFDADTALQDVREQVDVAKSSLPAASEDPEVHEVNFSLFPVLVVILSGEVPDRTLYRLARKLKDDLEGLSAVLEAKIAGERKELVEVLIDPVELESYGLDPATTASTIRGSNLLVAAGLQDTGQGRFSVKVPGLFESVKDIIELPVKVDGDSVVRVGNIAEVRRTFKDPMSYARVNGRSSVALEVSKRSGENVIATIERVRELVEAERARWPEGLRAAVSVTYSQDRSDHIRTLLNDLQNSILSAVILVMIVVIAALGIRSAGLVGIAIPGSFLTALLILFVLDISLNMVVLFSLILAVGMLVDGAIVVTEYADRQMIDGATPRVAYTAASRRMAWPIIASTATTLAAFLPLTFWPGVVGEFMKYLPMTVLITLSASLLMALVFVPTLGSHFGRAGNTSITSQRVVEAGERGDLQTVPGFTGVYARMLRTALSHPTKVLVGSIAVLFCAQLGYATFGSGVEFFPDVEPDNAKIQVRARGNLSLSEQDQLMREVEARVIDIGGVKTFYTRVGPAANSEQAEDIIGSISMEFADWRTREKVAQIFEKVRSQIDDLAGIVIDLRKEEGGPPVGKPIQIQLASRHPELLIPAAARVRNKFNSMTGLNSIEDSRPLPGIDWEIVVDRAQAAKYGADVGSVGNMIQMTTVGYKIGTYRPDDSDDEIEIRVRFPEAHRTIEELNHVRLNTPVGAVPISNFVDRQAKEKTGTIKRVDGQRVVTVQADVDDGVLVDGKLRELEAWIKEADLDQRIDVVFKGEDEEQAKARSFLGKAFMVALFVMAVILITQFNSFYSAFLILFAVIMSTIGVFLGLLITGSPFGIVMNGIGVIALAGIVVNNNIVLIDTYDRLKATITDPFEAIMRTGVQRLRPVLLTSVTTILGLLPMVLGINIDFLAREVTYGAPSTQWWRQLSTSIVFGLSFATVLTLIVTPCALMFKANIHKWRQQRSRLGTNETVAT</sequence>